<reference evidence="3 4" key="1">
    <citation type="journal article" date="2013" name="Genome Announc.">
        <title>Complete genome sequence of Simiduia agarivorans SA1(T), a marine bacterium able to degrade a variety of polysaccharides.</title>
        <authorList>
            <person name="Lin S.Y."/>
            <person name="Shieh W.Y."/>
            <person name="Chen J.S."/>
            <person name="Tang S.L."/>
        </authorList>
    </citation>
    <scope>NUCLEOTIDE SEQUENCE [LARGE SCALE GENOMIC DNA]</scope>
    <source>
        <strain evidence="4">DSM 21679 / JCM 13881 / BCRC 17597 / SA1</strain>
    </source>
</reference>
<gene>
    <name evidence="3" type="ordered locus">M5M_12820</name>
</gene>
<dbReference type="Proteomes" id="UP000000466">
    <property type="component" value="Chromosome"/>
</dbReference>
<dbReference type="Pfam" id="PF00534">
    <property type="entry name" value="Glycos_transf_1"/>
    <property type="match status" value="1"/>
</dbReference>
<dbReference type="HOGENOM" id="CLU_009583_0_3_6"/>
<accession>K4KL37</accession>
<proteinExistence type="predicted"/>
<dbReference type="KEGG" id="saga:M5M_12820"/>
<evidence type="ECO:0000313" key="3">
    <source>
        <dbReference type="EMBL" id="AFU99716.1"/>
    </source>
</evidence>
<dbReference type="CDD" id="cd03811">
    <property type="entry name" value="GT4_GT28_WabH-like"/>
    <property type="match status" value="1"/>
</dbReference>
<organism evidence="3 4">
    <name type="scientific">Simiduia agarivorans (strain DSM 21679 / JCM 13881 / BCRC 17597 / SA1)</name>
    <dbReference type="NCBI Taxonomy" id="1117647"/>
    <lineage>
        <taxon>Bacteria</taxon>
        <taxon>Pseudomonadati</taxon>
        <taxon>Pseudomonadota</taxon>
        <taxon>Gammaproteobacteria</taxon>
        <taxon>Cellvibrionales</taxon>
        <taxon>Cellvibrionaceae</taxon>
        <taxon>Simiduia</taxon>
    </lineage>
</organism>
<dbReference type="STRING" id="1117647.M5M_12820"/>
<sequence>MIRLAQVLAGGEQGGAENMFTRTAIGLQQTGSFDQRVYLRNHPARLAALEAAGCSCRHFRFGSALHFLDRWQYQRDLRAFAPDVVLTWMNRASIATPAGDYKLVSRLGSYYDLKYYRHADYWIGISKGICDHLIKGGMPADKVFMIPNFVDEAEVEPLPRDSFDTPADAPLILSAGRLHPVKGFDILIRALKRVPDAILWLAGAGPEDENLRSLAKSEGVADRIRFLGWRSDVTRLVRTADLFVCSSRHEGLGSIVLESWAHGCPIVATDSQGPGELIEHGVTGLLTPVDEVAPLADAINQVLGDSTLAQALADNAGRQYDKHYRKSVIIGQYQQLLTQLANSP</sequence>
<dbReference type="PANTHER" id="PTHR12526">
    <property type="entry name" value="GLYCOSYLTRANSFERASE"/>
    <property type="match status" value="1"/>
</dbReference>
<dbReference type="Pfam" id="PF13439">
    <property type="entry name" value="Glyco_transf_4"/>
    <property type="match status" value="1"/>
</dbReference>
<name>K4KL37_SIMAS</name>
<dbReference type="InterPro" id="IPR001296">
    <property type="entry name" value="Glyco_trans_1"/>
</dbReference>
<keyword evidence="3" id="KW-0808">Transferase</keyword>
<evidence type="ECO:0000259" key="1">
    <source>
        <dbReference type="Pfam" id="PF00534"/>
    </source>
</evidence>
<dbReference type="SUPFAM" id="SSF53756">
    <property type="entry name" value="UDP-Glycosyltransferase/glycogen phosphorylase"/>
    <property type="match status" value="1"/>
</dbReference>
<dbReference type="GO" id="GO:1901135">
    <property type="term" value="P:carbohydrate derivative metabolic process"/>
    <property type="evidence" value="ECO:0007669"/>
    <property type="project" value="UniProtKB-ARBA"/>
</dbReference>
<dbReference type="GO" id="GO:0016757">
    <property type="term" value="F:glycosyltransferase activity"/>
    <property type="evidence" value="ECO:0007669"/>
    <property type="project" value="InterPro"/>
</dbReference>
<dbReference type="InterPro" id="IPR028098">
    <property type="entry name" value="Glyco_trans_4-like_N"/>
</dbReference>
<dbReference type="RefSeq" id="WP_015047880.1">
    <property type="nucleotide sequence ID" value="NC_018868.3"/>
</dbReference>
<feature type="domain" description="Glycosyl transferase family 1" evidence="1">
    <location>
        <begin position="163"/>
        <end position="316"/>
    </location>
</feature>
<protein>
    <submittedName>
        <fullName evidence="3">Group 1 glycosyl transferase</fullName>
    </submittedName>
</protein>
<dbReference type="AlphaFoldDB" id="K4KL37"/>
<dbReference type="OrthoDB" id="9795746at2"/>
<dbReference type="Gene3D" id="3.40.50.2000">
    <property type="entry name" value="Glycogen Phosphorylase B"/>
    <property type="match status" value="2"/>
</dbReference>
<keyword evidence="4" id="KW-1185">Reference proteome</keyword>
<evidence type="ECO:0000313" key="4">
    <source>
        <dbReference type="Proteomes" id="UP000000466"/>
    </source>
</evidence>
<evidence type="ECO:0000259" key="2">
    <source>
        <dbReference type="Pfam" id="PF13439"/>
    </source>
</evidence>
<feature type="domain" description="Glycosyltransferase subfamily 4-like N-terminal" evidence="2">
    <location>
        <begin position="14"/>
        <end position="153"/>
    </location>
</feature>
<dbReference type="EMBL" id="CP003746">
    <property type="protein sequence ID" value="AFU99716.1"/>
    <property type="molecule type" value="Genomic_DNA"/>
</dbReference>
<dbReference type="eggNOG" id="COG0438">
    <property type="taxonomic scope" value="Bacteria"/>
</dbReference>